<comment type="caution">
    <text evidence="1">The sequence shown here is derived from an EMBL/GenBank/DDBJ whole genome shotgun (WGS) entry which is preliminary data.</text>
</comment>
<keyword evidence="2" id="KW-1185">Reference proteome</keyword>
<dbReference type="Proteomes" id="UP001243375">
    <property type="component" value="Unassembled WGS sequence"/>
</dbReference>
<evidence type="ECO:0000313" key="1">
    <source>
        <dbReference type="EMBL" id="KAJ9119009.1"/>
    </source>
</evidence>
<organism evidence="1 2">
    <name type="scientific">Naganishia vaughanmartiniae</name>
    <dbReference type="NCBI Taxonomy" id="1424756"/>
    <lineage>
        <taxon>Eukaryota</taxon>
        <taxon>Fungi</taxon>
        <taxon>Dikarya</taxon>
        <taxon>Basidiomycota</taxon>
        <taxon>Agaricomycotina</taxon>
        <taxon>Tremellomycetes</taxon>
        <taxon>Filobasidiales</taxon>
        <taxon>Filobasidiaceae</taxon>
        <taxon>Naganishia</taxon>
    </lineage>
</organism>
<evidence type="ECO:0000313" key="2">
    <source>
        <dbReference type="Proteomes" id="UP001243375"/>
    </source>
</evidence>
<proteinExistence type="predicted"/>
<accession>A0ACC2X6M4</accession>
<dbReference type="EMBL" id="JASBWU010000009">
    <property type="protein sequence ID" value="KAJ9119009.1"/>
    <property type="molecule type" value="Genomic_DNA"/>
</dbReference>
<sequence>MSPPLSSYQPDDSFGATIQLSGSGHIDNTSIHMDDSPHTHQPASVENGTLREITKLLWIGSDQLPAEESTGSSAPQSVYIGLSYGGASQFVNVECPVQGSNDAGSWLVSSRVVGSHSTGIRQLQPPCLMIHMRPLRICLATSSPTVCIEGVEHAFEEGGVVGDGMSLQTHEEVVGDCASFIRKSPVFYTQQLCQVLGIDNDSSQGGPRFKALLRAINAQTTCNWKMYTVEQQIYRFRMTARDSARSQVPHSASILSDFSGHVKLDGPGSSMEISYRRPNVLSASLSLCDTATTSPQSNGSGALHAHQCMEEQRWIVSAWTVRNGTESSTPRMTIRITDRQRNLTSSFSRAVGLSREGLAKPIPDNFRDFLTEDGKWYTRFANLELTDDESEALLDAIVKSNQGIYKTYDLRQRAYIEKYGRKEEREQHPKGDDEDGEAMQA</sequence>
<reference evidence="1" key="1">
    <citation type="submission" date="2023-04" db="EMBL/GenBank/DDBJ databases">
        <title>Draft Genome sequencing of Naganishia species isolated from polar environments using Oxford Nanopore Technology.</title>
        <authorList>
            <person name="Leo P."/>
            <person name="Venkateswaran K."/>
        </authorList>
    </citation>
    <scope>NUCLEOTIDE SEQUENCE</scope>
    <source>
        <strain evidence="1">MNA-CCFEE 5425</strain>
    </source>
</reference>
<gene>
    <name evidence="1" type="ORF">QFC22_003498</name>
</gene>
<protein>
    <submittedName>
        <fullName evidence="1">Uncharacterized protein</fullName>
    </submittedName>
</protein>
<name>A0ACC2X6M4_9TREE</name>